<keyword evidence="2" id="KW-1185">Reference proteome</keyword>
<evidence type="ECO:0000313" key="2">
    <source>
        <dbReference type="Proteomes" id="UP000549765"/>
    </source>
</evidence>
<proteinExistence type="predicted"/>
<dbReference type="Proteomes" id="UP000549765">
    <property type="component" value="Unassembled WGS sequence"/>
</dbReference>
<dbReference type="AlphaFoldDB" id="A0A7X6N6S9"/>
<name>A0A7X6N6S9_9LACO</name>
<dbReference type="EMBL" id="JAAXPN010000018">
    <property type="protein sequence ID" value="NKZ25060.1"/>
    <property type="molecule type" value="Genomic_DNA"/>
</dbReference>
<accession>A0A7X6N6S9</accession>
<sequence length="118" mass="13395">MARDKKGFNLDSLNKIVNMDIKDNVNKDVTNDIKDNVKKDSKSNANEGVNNEVNVDVNKKLINEMIVDKVDKVRFSTYIEPENWDKLKAYGDHLGRKSGGATKLLNIALAEFFENHDL</sequence>
<dbReference type="RefSeq" id="WP_168722851.1">
    <property type="nucleotide sequence ID" value="NZ_JAAXPN010000018.1"/>
</dbReference>
<reference evidence="1 2" key="1">
    <citation type="submission" date="2020-04" db="EMBL/GenBank/DDBJ databases">
        <title>MicrobeNet Type strains.</title>
        <authorList>
            <person name="Nicholson A.C."/>
        </authorList>
    </citation>
    <scope>NUCLEOTIDE SEQUENCE [LARGE SCALE GENOMIC DNA]</scope>
    <source>
        <strain evidence="1 2">CCUG 61472</strain>
    </source>
</reference>
<evidence type="ECO:0000313" key="1">
    <source>
        <dbReference type="EMBL" id="NKZ25060.1"/>
    </source>
</evidence>
<organism evidence="1 2">
    <name type="scientific">Periweissella fabalis</name>
    <dbReference type="NCBI Taxonomy" id="1070421"/>
    <lineage>
        <taxon>Bacteria</taxon>
        <taxon>Bacillati</taxon>
        <taxon>Bacillota</taxon>
        <taxon>Bacilli</taxon>
        <taxon>Lactobacillales</taxon>
        <taxon>Lactobacillaceae</taxon>
        <taxon>Periweissella</taxon>
    </lineage>
</organism>
<comment type="caution">
    <text evidence="1">The sequence shown here is derived from an EMBL/GenBank/DDBJ whole genome shotgun (WGS) entry which is preliminary data.</text>
</comment>
<protein>
    <submittedName>
        <fullName evidence="1">Uncharacterized protein</fullName>
    </submittedName>
</protein>
<gene>
    <name evidence="1" type="ORF">HF964_09725</name>
</gene>